<dbReference type="InterPro" id="IPR025191">
    <property type="entry name" value="DUF4125"/>
</dbReference>
<dbReference type="EMBL" id="MJIH01000001">
    <property type="protein sequence ID" value="OLR65268.1"/>
    <property type="molecule type" value="Genomic_DNA"/>
</dbReference>
<organism evidence="1 2">
    <name type="scientific">Peptoniphilus porci</name>
    <dbReference type="NCBI Taxonomy" id="2652280"/>
    <lineage>
        <taxon>Bacteria</taxon>
        <taxon>Bacillati</taxon>
        <taxon>Bacillota</taxon>
        <taxon>Tissierellia</taxon>
        <taxon>Tissierellales</taxon>
        <taxon>Peptoniphilaceae</taxon>
        <taxon>Peptoniphilus</taxon>
    </lineage>
</organism>
<dbReference type="Proteomes" id="UP000187166">
    <property type="component" value="Unassembled WGS sequence"/>
</dbReference>
<dbReference type="STRING" id="1465756.BIV18_06960"/>
<dbReference type="RefSeq" id="WP_075659908.1">
    <property type="nucleotide sequence ID" value="NZ_JABDSR010000007.1"/>
</dbReference>
<protein>
    <submittedName>
        <fullName evidence="1">Uncharacterized protein</fullName>
    </submittedName>
</protein>
<dbReference type="AlphaFoldDB" id="A0A1U7M0Y3"/>
<reference evidence="1 2" key="1">
    <citation type="journal article" date="2016" name="Appl. Environ. Microbiol.">
        <title>Function and Phylogeny of Bacterial Butyryl Coenzyme A:Acetate Transferases and Their Diversity in the Proximal Colon of Swine.</title>
        <authorList>
            <person name="Trachsel J."/>
            <person name="Bayles D.O."/>
            <person name="Looft T."/>
            <person name="Levine U.Y."/>
            <person name="Allen H.K."/>
        </authorList>
    </citation>
    <scope>NUCLEOTIDE SEQUENCE [LARGE SCALE GENOMIC DNA]</scope>
    <source>
        <strain evidence="1 2">35-6-1</strain>
    </source>
</reference>
<sequence>MYNIFDYIDERKLNKINCEFNIEKRELEIIKDIINIEWNFFDKVKGMHGRAICQDSPVNFIINRMAQYLAYNEKICLYIRRDYKNCLEKGINPVFGKYARMMQFTDINRYEEIKEKLPNISPVKQYALKEISDIFHIGLVNIEKKLPKTTEKARPIKSIDNKISSVGYFISEISFYNLETIWLIKNLIIKIKSENFIENIYRNTMELKNILS</sequence>
<dbReference type="Pfam" id="PF13526">
    <property type="entry name" value="DUF4125"/>
    <property type="match status" value="1"/>
</dbReference>
<keyword evidence="2" id="KW-1185">Reference proteome</keyword>
<proteinExistence type="predicted"/>
<evidence type="ECO:0000313" key="1">
    <source>
        <dbReference type="EMBL" id="OLR65268.1"/>
    </source>
</evidence>
<evidence type="ECO:0000313" key="2">
    <source>
        <dbReference type="Proteomes" id="UP000187166"/>
    </source>
</evidence>
<accession>A0A1U7M0Y3</accession>
<gene>
    <name evidence="1" type="ORF">BIV18_06960</name>
</gene>
<comment type="caution">
    <text evidence="1">The sequence shown here is derived from an EMBL/GenBank/DDBJ whole genome shotgun (WGS) entry which is preliminary data.</text>
</comment>
<name>A0A1U7M0Y3_9FIRM</name>
<accession>A0A848RIP5</accession>